<dbReference type="AlphaFoldDB" id="A0A846XFT7"/>
<evidence type="ECO:0000313" key="2">
    <source>
        <dbReference type="EMBL" id="NKY34235.1"/>
    </source>
</evidence>
<sequence>MVIKDGVFPEIDWIEGWPKDRSKSAVIVPVAFTIIFSALAVTPILGAPWSAGPVVFLGASGGVLAFLGLAYFFGSLLLEYFPRRNAGITPFDDDTYGRGIRLDVDRRELTRLLPTLAGMSVYGFCGWLDWRAGGDALLPMSKSNTGGAAAALIFSVVLGASVLFFGALSRWSIQVGIHPLGIVRRLSLPFGKTKNEFVSWEDVVRIDSGVFSSGKAKNLPMLKFHLSDSSTPPKHRMFDQPGIFGIPLHIYKCDPNSLFSIVVFLHEHTESRGVLTVAEIPRWFLRVERSGKGMDRSSGAVEQGIFSLRRTDC</sequence>
<keyword evidence="1" id="KW-0472">Membrane</keyword>
<feature type="transmembrane region" description="Helical" evidence="1">
    <location>
        <begin position="148"/>
        <end position="168"/>
    </location>
</feature>
<dbReference type="EMBL" id="JAAXOO010000003">
    <property type="protein sequence ID" value="NKY34235.1"/>
    <property type="molecule type" value="Genomic_DNA"/>
</dbReference>
<keyword evidence="1" id="KW-0812">Transmembrane</keyword>
<evidence type="ECO:0000256" key="1">
    <source>
        <dbReference type="SAM" id="Phobius"/>
    </source>
</evidence>
<reference evidence="2 3" key="1">
    <citation type="submission" date="2020-04" db="EMBL/GenBank/DDBJ databases">
        <title>MicrobeNet Type strains.</title>
        <authorList>
            <person name="Nicholson A.C."/>
        </authorList>
    </citation>
    <scope>NUCLEOTIDE SEQUENCE [LARGE SCALE GENOMIC DNA]</scope>
    <source>
        <strain evidence="2 3">DSM 45078</strain>
    </source>
</reference>
<organism evidence="2 3">
    <name type="scientific">Nocardia speluncae</name>
    <dbReference type="NCBI Taxonomy" id="419477"/>
    <lineage>
        <taxon>Bacteria</taxon>
        <taxon>Bacillati</taxon>
        <taxon>Actinomycetota</taxon>
        <taxon>Actinomycetes</taxon>
        <taxon>Mycobacteriales</taxon>
        <taxon>Nocardiaceae</taxon>
        <taxon>Nocardia</taxon>
    </lineage>
</organism>
<protein>
    <submittedName>
        <fullName evidence="2">Uncharacterized protein</fullName>
    </submittedName>
</protein>
<keyword evidence="3" id="KW-1185">Reference proteome</keyword>
<keyword evidence="1" id="KW-1133">Transmembrane helix</keyword>
<feature type="transmembrane region" description="Helical" evidence="1">
    <location>
        <begin position="55"/>
        <end position="78"/>
    </location>
</feature>
<accession>A0A846XFT7</accession>
<comment type="caution">
    <text evidence="2">The sequence shown here is derived from an EMBL/GenBank/DDBJ whole genome shotgun (WGS) entry which is preliminary data.</text>
</comment>
<evidence type="ECO:0000313" key="3">
    <source>
        <dbReference type="Proteomes" id="UP000565715"/>
    </source>
</evidence>
<dbReference type="Proteomes" id="UP000565715">
    <property type="component" value="Unassembled WGS sequence"/>
</dbReference>
<proteinExistence type="predicted"/>
<feature type="transmembrane region" description="Helical" evidence="1">
    <location>
        <begin position="26"/>
        <end position="49"/>
    </location>
</feature>
<name>A0A846XFT7_9NOCA</name>
<gene>
    <name evidence="2" type="ORF">HGA13_14265</name>
</gene>
<dbReference type="RefSeq" id="WP_157112810.1">
    <property type="nucleotide sequence ID" value="NZ_JAAXOO010000003.1"/>
</dbReference>
<feature type="transmembrane region" description="Helical" evidence="1">
    <location>
        <begin position="109"/>
        <end position="128"/>
    </location>
</feature>